<comment type="caution">
    <text evidence="2">The sequence shown here is derived from an EMBL/GenBank/DDBJ whole genome shotgun (WGS) entry which is preliminary data.</text>
</comment>
<sequence length="432" mass="49113">MTVTKGCSSRNKTTMFRPKGMFNVLVVITVLLITLQSGYLFGWWPIVGNEQAQLVQSGEQGEEKGRNDITTKTIEKNKAKEAGSARAVLQTDDNTIENLAVILNKKLSDFPSEKGGPTKKLCDRAKSASEPCVNATCPTMFSSSPEIRLKQILSTRNESLHSFKSAMAEVTRGVSASFKYMLVSAVSANHYYEMQAMVKNVHTHLLPRLTNFTFIIFDLGLTPLQRNLTEKNCGCTVLDYPFDKLPALFSILKCYTWKPMIIRSLIEKTEFLVWMDSSVRWNRTAQSLDSLFQRCRERGLQVWFGRIGSVAVHTEHDMFRFYGDQPCQYDPYGEMHGSYGVYHNEPFVRYAVLDPWLSCAFTRRCMCLQNAKHSCARKTLPRRTGVCHRFDQSSLGIILIKLYGSRIKLINMNTQMEVHRGDNAKWFGRLAG</sequence>
<gene>
    <name evidence="2" type="ORF">V1264_009375</name>
</gene>
<dbReference type="PANTHER" id="PTHR31389:SF4">
    <property type="entry name" value="LD39211P"/>
    <property type="match status" value="1"/>
</dbReference>
<keyword evidence="1" id="KW-0812">Transmembrane</keyword>
<keyword evidence="3" id="KW-1185">Reference proteome</keyword>
<proteinExistence type="predicted"/>
<dbReference type="Proteomes" id="UP001374579">
    <property type="component" value="Unassembled WGS sequence"/>
</dbReference>
<feature type="transmembrane region" description="Helical" evidence="1">
    <location>
        <begin position="21"/>
        <end position="44"/>
    </location>
</feature>
<dbReference type="PANTHER" id="PTHR31389">
    <property type="entry name" value="LD39211P"/>
    <property type="match status" value="1"/>
</dbReference>
<evidence type="ECO:0000256" key="1">
    <source>
        <dbReference type="SAM" id="Phobius"/>
    </source>
</evidence>
<dbReference type="AlphaFoldDB" id="A0AAN9G2M7"/>
<name>A0AAN9G2M7_9CAEN</name>
<protein>
    <submittedName>
        <fullName evidence="2">Uncharacterized protein</fullName>
    </submittedName>
</protein>
<keyword evidence="1" id="KW-0472">Membrane</keyword>
<evidence type="ECO:0000313" key="3">
    <source>
        <dbReference type="Proteomes" id="UP001374579"/>
    </source>
</evidence>
<evidence type="ECO:0000313" key="2">
    <source>
        <dbReference type="EMBL" id="KAK7091730.1"/>
    </source>
</evidence>
<reference evidence="2 3" key="1">
    <citation type="submission" date="2024-02" db="EMBL/GenBank/DDBJ databases">
        <title>Chromosome-scale genome assembly of the rough periwinkle Littorina saxatilis.</title>
        <authorList>
            <person name="De Jode A."/>
            <person name="Faria R."/>
            <person name="Formenti G."/>
            <person name="Sims Y."/>
            <person name="Smith T.P."/>
            <person name="Tracey A."/>
            <person name="Wood J.M.D."/>
            <person name="Zagrodzka Z.B."/>
            <person name="Johannesson K."/>
            <person name="Butlin R.K."/>
            <person name="Leder E.H."/>
        </authorList>
    </citation>
    <scope>NUCLEOTIDE SEQUENCE [LARGE SCALE GENOMIC DNA]</scope>
    <source>
        <strain evidence="2">Snail1</strain>
        <tissue evidence="2">Muscle</tissue>
    </source>
</reference>
<accession>A0AAN9G2M7</accession>
<keyword evidence="1" id="KW-1133">Transmembrane helix</keyword>
<organism evidence="2 3">
    <name type="scientific">Littorina saxatilis</name>
    <dbReference type="NCBI Taxonomy" id="31220"/>
    <lineage>
        <taxon>Eukaryota</taxon>
        <taxon>Metazoa</taxon>
        <taxon>Spiralia</taxon>
        <taxon>Lophotrochozoa</taxon>
        <taxon>Mollusca</taxon>
        <taxon>Gastropoda</taxon>
        <taxon>Caenogastropoda</taxon>
        <taxon>Littorinimorpha</taxon>
        <taxon>Littorinoidea</taxon>
        <taxon>Littorinidae</taxon>
        <taxon>Littorina</taxon>
    </lineage>
</organism>
<dbReference type="EMBL" id="JBAMIC010000022">
    <property type="protein sequence ID" value="KAK7091730.1"/>
    <property type="molecule type" value="Genomic_DNA"/>
</dbReference>